<evidence type="ECO:0000313" key="2">
    <source>
        <dbReference type="EMBL" id="GHF34864.1"/>
    </source>
</evidence>
<keyword evidence="2" id="KW-0413">Isomerase</keyword>
<dbReference type="Proteomes" id="UP000658656">
    <property type="component" value="Unassembled WGS sequence"/>
</dbReference>
<dbReference type="Pfam" id="PF01261">
    <property type="entry name" value="AP_endonuc_2"/>
    <property type="match status" value="1"/>
</dbReference>
<evidence type="ECO:0000259" key="1">
    <source>
        <dbReference type="Pfam" id="PF01261"/>
    </source>
</evidence>
<dbReference type="InterPro" id="IPR050312">
    <property type="entry name" value="IolE/XylAMocC-like"/>
</dbReference>
<gene>
    <name evidence="2" type="ORF">GCM10017566_04460</name>
</gene>
<proteinExistence type="predicted"/>
<sequence length="341" mass="38320">MVADSTPARQPVTLFTGQWADLPFEEVARLASEWGYDGLEIAASGDHLDLARAEEEPDYLAGRLAILDKYGLKVWAISHHLGGQAVCDDPIDFRHQAILRPYVWGDGDEEGVRQRAAEDMKRAARVARRLGADVVVGFTGSKIWKYVAMFPPVPQSVIDEGYEDFARRWNPILDVFDSEGVRFAHEVHPSEIAYDHWTSVRTLEAIGRREAFGFNWDPSHMLWQGIDTVGFITDFADRIYHVDCKDTRIRPASGRSGILGSHLPWGDPRRGWDFVSTGHGDVPWEDAFRALASIGYHGPISVEWEDAGMDRLHGAAEAVHRIRELLWPLPQASFDSAFSNQ</sequence>
<dbReference type="AlphaFoldDB" id="A0A8H9IVF8"/>
<reference evidence="2" key="1">
    <citation type="journal article" date="2014" name="Int. J. Syst. Evol. Microbiol.">
        <title>Complete genome sequence of Corynebacterium casei LMG S-19264T (=DSM 44701T), isolated from a smear-ripened cheese.</title>
        <authorList>
            <consortium name="US DOE Joint Genome Institute (JGI-PGF)"/>
            <person name="Walter F."/>
            <person name="Albersmeier A."/>
            <person name="Kalinowski J."/>
            <person name="Ruckert C."/>
        </authorList>
    </citation>
    <scope>NUCLEOTIDE SEQUENCE</scope>
    <source>
        <strain evidence="2">CGMCC 4.7679</strain>
    </source>
</reference>
<protein>
    <submittedName>
        <fullName evidence="2">Xylose isomerase</fullName>
    </submittedName>
</protein>
<evidence type="ECO:0000313" key="3">
    <source>
        <dbReference type="Proteomes" id="UP000658656"/>
    </source>
</evidence>
<dbReference type="GO" id="GO:0016853">
    <property type="term" value="F:isomerase activity"/>
    <property type="evidence" value="ECO:0007669"/>
    <property type="project" value="UniProtKB-KW"/>
</dbReference>
<keyword evidence="3" id="KW-1185">Reference proteome</keyword>
<dbReference type="SUPFAM" id="SSF51658">
    <property type="entry name" value="Xylose isomerase-like"/>
    <property type="match status" value="1"/>
</dbReference>
<feature type="domain" description="Xylose isomerase-like TIM barrel" evidence="1">
    <location>
        <begin position="29"/>
        <end position="324"/>
    </location>
</feature>
<dbReference type="InterPro" id="IPR013022">
    <property type="entry name" value="Xyl_isomerase-like_TIM-brl"/>
</dbReference>
<reference evidence="2" key="2">
    <citation type="submission" date="2020-09" db="EMBL/GenBank/DDBJ databases">
        <authorList>
            <person name="Sun Q."/>
            <person name="Zhou Y."/>
        </authorList>
    </citation>
    <scope>NUCLEOTIDE SEQUENCE</scope>
    <source>
        <strain evidence="2">CGMCC 4.7679</strain>
    </source>
</reference>
<dbReference type="Gene3D" id="3.20.20.150">
    <property type="entry name" value="Divalent-metal-dependent TIM barrel enzymes"/>
    <property type="match status" value="1"/>
</dbReference>
<dbReference type="OrthoDB" id="9779184at2"/>
<dbReference type="RefSeq" id="WP_145933535.1">
    <property type="nucleotide sequence ID" value="NZ_BNAV01000001.1"/>
</dbReference>
<organism evidence="2 3">
    <name type="scientific">Amycolatopsis bartoniae</name>
    <dbReference type="NCBI Taxonomy" id="941986"/>
    <lineage>
        <taxon>Bacteria</taxon>
        <taxon>Bacillati</taxon>
        <taxon>Actinomycetota</taxon>
        <taxon>Actinomycetes</taxon>
        <taxon>Pseudonocardiales</taxon>
        <taxon>Pseudonocardiaceae</taxon>
        <taxon>Amycolatopsis</taxon>
    </lineage>
</organism>
<accession>A0A8H9IVF8</accession>
<dbReference type="PANTHER" id="PTHR12110:SF21">
    <property type="entry name" value="XYLOSE ISOMERASE-LIKE TIM BARREL DOMAIN-CONTAINING PROTEIN"/>
    <property type="match status" value="1"/>
</dbReference>
<dbReference type="EMBL" id="BNAV01000001">
    <property type="protein sequence ID" value="GHF34864.1"/>
    <property type="molecule type" value="Genomic_DNA"/>
</dbReference>
<name>A0A8H9IVF8_9PSEU</name>
<dbReference type="InterPro" id="IPR036237">
    <property type="entry name" value="Xyl_isomerase-like_sf"/>
</dbReference>
<dbReference type="PANTHER" id="PTHR12110">
    <property type="entry name" value="HYDROXYPYRUVATE ISOMERASE"/>
    <property type="match status" value="1"/>
</dbReference>
<comment type="caution">
    <text evidence="2">The sequence shown here is derived from an EMBL/GenBank/DDBJ whole genome shotgun (WGS) entry which is preliminary data.</text>
</comment>